<feature type="region of interest" description="Disordered" evidence="1">
    <location>
        <begin position="21"/>
        <end position="41"/>
    </location>
</feature>
<reference evidence="4" key="2">
    <citation type="submission" date="2021-05" db="EMBL/GenBank/DDBJ databases">
        <authorList>
            <person name="Moolhuijzen P.M."/>
            <person name="Moffat C.S."/>
        </authorList>
    </citation>
    <scope>NUCLEOTIDE SEQUENCE</scope>
    <source>
        <strain evidence="4">86-124</strain>
    </source>
</reference>
<name>A0A2W1FLH1_9PLEO</name>
<dbReference type="InterPro" id="IPR048519">
    <property type="entry name" value="Gfd2/YDR514C-like_C"/>
</dbReference>
<dbReference type="Proteomes" id="UP000245464">
    <property type="component" value="Chromosome 10"/>
</dbReference>
<dbReference type="Pfam" id="PF21762">
    <property type="entry name" value="DEDDh_C"/>
    <property type="match status" value="1"/>
</dbReference>
<gene>
    <name evidence="4" type="ORF">Ptr86124_008561</name>
    <name evidence="3" type="ORF">PtrM4_049700</name>
</gene>
<organism evidence="3 5">
    <name type="scientific">Pyrenophora tritici-repentis</name>
    <dbReference type="NCBI Taxonomy" id="45151"/>
    <lineage>
        <taxon>Eukaryota</taxon>
        <taxon>Fungi</taxon>
        <taxon>Dikarya</taxon>
        <taxon>Ascomycota</taxon>
        <taxon>Pezizomycotina</taxon>
        <taxon>Dothideomycetes</taxon>
        <taxon>Pleosporomycetidae</taxon>
        <taxon>Pleosporales</taxon>
        <taxon>Pleosporineae</taxon>
        <taxon>Pleosporaceae</taxon>
        <taxon>Pyrenophora</taxon>
    </lineage>
</organism>
<evidence type="ECO:0000313" key="5">
    <source>
        <dbReference type="Proteomes" id="UP000245464"/>
    </source>
</evidence>
<sequence length="365" mass="41523">MPAKLESMMGQLLSRMLWGRESTGRTEPPEPPTESTKPGVHRQHLGHVSNFFSTLSQTEILEYCLGYDKPNAPKLAEQVILIALKCHSLDKQPYPLLEIGIHYLPRHVAKKELANPGPHSLNLLRRIAYYHIILEENARHANRLSDPRDAEINRFGATRFVNMDDARIVLGQMFRTVTMIESPAGSKSCVPSLCPVVILNYDVPQVPALQLAFEFDYSIAQSMVATINTKRINCELNCPWRSAEIPLSQLTQDLKIESPDKQSAADQAAYALIDAIQLVMRWKIPRAKESIRSVINTTMLYSQSDVPWWGEKDLCTVCGEHGHKRQKCHWVQQRMVECWECTSARRLCVGHIHTPEMCPHFSVEY</sequence>
<dbReference type="OMA" id="EHISAHC"/>
<protein>
    <recommendedName>
        <fullName evidence="2">Gfd2/YDR514C-like C-terminal domain-containing protein</fullName>
    </recommendedName>
</protein>
<evidence type="ECO:0000259" key="2">
    <source>
        <dbReference type="Pfam" id="PF21762"/>
    </source>
</evidence>
<keyword evidence="6" id="KW-1185">Reference proteome</keyword>
<comment type="caution">
    <text evidence="3">The sequence shown here is derived from an EMBL/GenBank/DDBJ whole genome shotgun (WGS) entry which is preliminary data.</text>
</comment>
<dbReference type="InterPro" id="IPR040151">
    <property type="entry name" value="Gfd2/YDR514C-like"/>
</dbReference>
<dbReference type="EMBL" id="NQIK02000010">
    <property type="protein sequence ID" value="KAF7565536.1"/>
    <property type="molecule type" value="Genomic_DNA"/>
</dbReference>
<feature type="domain" description="Gfd2/YDR514C-like C-terminal" evidence="2">
    <location>
        <begin position="80"/>
        <end position="276"/>
    </location>
</feature>
<evidence type="ECO:0000313" key="6">
    <source>
        <dbReference type="Proteomes" id="UP000249757"/>
    </source>
</evidence>
<dbReference type="Proteomes" id="UP000249757">
    <property type="component" value="Unassembled WGS sequence"/>
</dbReference>
<evidence type="ECO:0000313" key="3">
    <source>
        <dbReference type="EMBL" id="KAF7565536.1"/>
    </source>
</evidence>
<reference evidence="6" key="4">
    <citation type="journal article" date="2022" name="Microb. Genom.">
        <title>A global pangenome for the wheat fungal pathogen Pyrenophora tritici-repentis and prediction of effector protein structural homology.</title>
        <authorList>
            <person name="Moolhuijzen P.M."/>
            <person name="See P.T."/>
            <person name="Shi G."/>
            <person name="Powell H.R."/>
            <person name="Cockram J."/>
            <person name="Jorgensen L.N."/>
            <person name="Benslimane H."/>
            <person name="Strelkov S.E."/>
            <person name="Turner J."/>
            <person name="Liu Z."/>
            <person name="Moffat C.S."/>
        </authorList>
    </citation>
    <scope>NUCLEOTIDE SEQUENCE [LARGE SCALE GENOMIC DNA]</scope>
</reference>
<dbReference type="PANTHER" id="PTHR28083">
    <property type="entry name" value="GOOD FOR FULL DBP5 ACTIVITY PROTEIN 2"/>
    <property type="match status" value="1"/>
</dbReference>
<dbReference type="PANTHER" id="PTHR28083:SF1">
    <property type="entry name" value="GOOD FOR FULL DBP5 ACTIVITY PROTEIN 2"/>
    <property type="match status" value="1"/>
</dbReference>
<proteinExistence type="predicted"/>
<dbReference type="AlphaFoldDB" id="A0A2W1FLH1"/>
<dbReference type="EMBL" id="NRDI02000011">
    <property type="protein sequence ID" value="KAI1512595.1"/>
    <property type="molecule type" value="Genomic_DNA"/>
</dbReference>
<reference evidence="3" key="1">
    <citation type="journal article" date="2018" name="BMC Genomics">
        <title>Comparative genomics of the wheat fungal pathogen Pyrenophora tritici-repentis reveals chromosomal variations and genome plasticity.</title>
        <authorList>
            <person name="Moolhuijzen P."/>
            <person name="See P.T."/>
            <person name="Hane J.K."/>
            <person name="Shi G."/>
            <person name="Liu Z."/>
            <person name="Oliver R.P."/>
            <person name="Moffat C.S."/>
        </authorList>
    </citation>
    <scope>NUCLEOTIDE SEQUENCE [LARGE SCALE GENOMIC DNA]</scope>
    <source>
        <strain evidence="3">M4</strain>
    </source>
</reference>
<evidence type="ECO:0000313" key="4">
    <source>
        <dbReference type="EMBL" id="KAI1512595.1"/>
    </source>
</evidence>
<dbReference type="GO" id="GO:0005634">
    <property type="term" value="C:nucleus"/>
    <property type="evidence" value="ECO:0007669"/>
    <property type="project" value="TreeGrafter"/>
</dbReference>
<accession>A0A2W1FLH1</accession>
<evidence type="ECO:0000256" key="1">
    <source>
        <dbReference type="SAM" id="MobiDB-lite"/>
    </source>
</evidence>
<reference evidence="4" key="3">
    <citation type="journal article" date="2022" name="bioRxiv">
        <title>A global pangenome for the wheat fungal pathogen Pyrenophora tritici-repentis and prediction of effector protein structural homology.</title>
        <authorList>
            <person name="Moolhuijzen P."/>
            <person name="See P.T."/>
            <person name="Shi G."/>
            <person name="Powell H.R."/>
            <person name="Cockram J."/>
            <person name="Jorgensen L.N."/>
            <person name="Benslimane H."/>
            <person name="Strelkov S.E."/>
            <person name="Turner J."/>
            <person name="Liu Z."/>
            <person name="Moffat C.S."/>
        </authorList>
    </citation>
    <scope>NUCLEOTIDE SEQUENCE</scope>
    <source>
        <strain evidence="4">86-124</strain>
    </source>
</reference>
<dbReference type="OrthoDB" id="5953249at2759"/>